<feature type="domain" description="Kinesin motor" evidence="15">
    <location>
        <begin position="255"/>
        <end position="612"/>
    </location>
</feature>
<keyword evidence="6 13" id="KW-0067">ATP-binding</keyword>
<dbReference type="PANTHER" id="PTHR47968:SF75">
    <property type="entry name" value="CENTROMERE-ASSOCIATED PROTEIN E"/>
    <property type="match status" value="1"/>
</dbReference>
<keyword evidence="10" id="KW-0131">Cell cycle</keyword>
<dbReference type="Pfam" id="PF00225">
    <property type="entry name" value="Kinesin"/>
    <property type="match status" value="1"/>
</dbReference>
<dbReference type="GO" id="GO:0007018">
    <property type="term" value="P:microtubule-based movement"/>
    <property type="evidence" value="ECO:0007669"/>
    <property type="project" value="InterPro"/>
</dbReference>
<evidence type="ECO:0000256" key="6">
    <source>
        <dbReference type="ARBA" id="ARBA00022840"/>
    </source>
</evidence>
<dbReference type="InterPro" id="IPR036961">
    <property type="entry name" value="Kinesin_motor_dom_sf"/>
</dbReference>
<dbReference type="GO" id="GO:0005856">
    <property type="term" value="C:cytoskeleton"/>
    <property type="evidence" value="ECO:0007669"/>
    <property type="project" value="UniProtKB-SubCell"/>
</dbReference>
<dbReference type="AlphaFoldDB" id="A0A8H3G328"/>
<keyword evidence="7" id="KW-0175">Coiled coil</keyword>
<keyword evidence="5" id="KW-0498">Mitosis</keyword>
<feature type="region of interest" description="Disordered" evidence="14">
    <location>
        <begin position="129"/>
        <end position="274"/>
    </location>
</feature>
<dbReference type="Proteomes" id="UP000664203">
    <property type="component" value="Unassembled WGS sequence"/>
</dbReference>
<evidence type="ECO:0000259" key="15">
    <source>
        <dbReference type="PROSITE" id="PS50067"/>
    </source>
</evidence>
<keyword evidence="17" id="KW-1185">Reference proteome</keyword>
<evidence type="ECO:0000313" key="16">
    <source>
        <dbReference type="EMBL" id="CAF9933692.1"/>
    </source>
</evidence>
<evidence type="ECO:0000256" key="13">
    <source>
        <dbReference type="PROSITE-ProRule" id="PRU00283"/>
    </source>
</evidence>
<evidence type="ECO:0000313" key="17">
    <source>
        <dbReference type="Proteomes" id="UP000664203"/>
    </source>
</evidence>
<feature type="binding site" evidence="13">
    <location>
        <begin position="334"/>
        <end position="341"/>
    </location>
    <ligand>
        <name>ATP</name>
        <dbReference type="ChEBI" id="CHEBI:30616"/>
    </ligand>
</feature>
<evidence type="ECO:0000256" key="1">
    <source>
        <dbReference type="ARBA" id="ARBA00004245"/>
    </source>
</evidence>
<feature type="compositionally biased region" description="Low complexity" evidence="14">
    <location>
        <begin position="50"/>
        <end position="70"/>
    </location>
</feature>
<dbReference type="OrthoDB" id="3176171at2759"/>
<evidence type="ECO:0000256" key="3">
    <source>
        <dbReference type="ARBA" id="ARBA00022618"/>
    </source>
</evidence>
<dbReference type="PROSITE" id="PS00411">
    <property type="entry name" value="KINESIN_MOTOR_1"/>
    <property type="match status" value="1"/>
</dbReference>
<feature type="compositionally biased region" description="Polar residues" evidence="14">
    <location>
        <begin position="779"/>
        <end position="788"/>
    </location>
</feature>
<evidence type="ECO:0000256" key="12">
    <source>
        <dbReference type="ARBA" id="ARBA00074598"/>
    </source>
</evidence>
<feature type="region of interest" description="Disordered" evidence="14">
    <location>
        <begin position="831"/>
        <end position="862"/>
    </location>
</feature>
<feature type="compositionally biased region" description="Low complexity" evidence="14">
    <location>
        <begin position="936"/>
        <end position="949"/>
    </location>
</feature>
<dbReference type="GO" id="GO:0005524">
    <property type="term" value="F:ATP binding"/>
    <property type="evidence" value="ECO:0007669"/>
    <property type="project" value="UniProtKB-UniRule"/>
</dbReference>
<name>A0A8H3G328_9LECA</name>
<dbReference type="FunFam" id="3.40.850.10:FF:000073">
    <property type="entry name" value="Kinesin-like protein"/>
    <property type="match status" value="1"/>
</dbReference>
<organism evidence="16 17">
    <name type="scientific">Alectoria fallacina</name>
    <dbReference type="NCBI Taxonomy" id="1903189"/>
    <lineage>
        <taxon>Eukaryota</taxon>
        <taxon>Fungi</taxon>
        <taxon>Dikarya</taxon>
        <taxon>Ascomycota</taxon>
        <taxon>Pezizomycotina</taxon>
        <taxon>Lecanoromycetes</taxon>
        <taxon>OSLEUM clade</taxon>
        <taxon>Lecanoromycetidae</taxon>
        <taxon>Lecanorales</taxon>
        <taxon>Lecanorineae</taxon>
        <taxon>Parmeliaceae</taxon>
        <taxon>Alectoria</taxon>
    </lineage>
</organism>
<dbReference type="EMBL" id="CAJPDR010000358">
    <property type="protein sequence ID" value="CAF9933692.1"/>
    <property type="molecule type" value="Genomic_DNA"/>
</dbReference>
<accession>A0A8H3G328</accession>
<evidence type="ECO:0000256" key="2">
    <source>
        <dbReference type="ARBA" id="ARBA00022490"/>
    </source>
</evidence>
<evidence type="ECO:0000256" key="9">
    <source>
        <dbReference type="ARBA" id="ARBA00023212"/>
    </source>
</evidence>
<feature type="compositionally biased region" description="Basic and acidic residues" evidence="14">
    <location>
        <begin position="262"/>
        <end position="274"/>
    </location>
</feature>
<dbReference type="InterPro" id="IPR027417">
    <property type="entry name" value="P-loop_NTPase"/>
</dbReference>
<comment type="similarity">
    <text evidence="13">Belongs to the TRAFAC class myosin-kinesin ATPase superfamily. Kinesin family.</text>
</comment>
<evidence type="ECO:0000256" key="4">
    <source>
        <dbReference type="ARBA" id="ARBA00022741"/>
    </source>
</evidence>
<dbReference type="InterPro" id="IPR027640">
    <property type="entry name" value="Kinesin-like_fam"/>
</dbReference>
<feature type="region of interest" description="Disordered" evidence="14">
    <location>
        <begin position="709"/>
        <end position="801"/>
    </location>
</feature>
<dbReference type="SUPFAM" id="SSF52540">
    <property type="entry name" value="P-loop containing nucleoside triphosphate hydrolases"/>
    <property type="match status" value="1"/>
</dbReference>
<feature type="compositionally biased region" description="Polar residues" evidence="14">
    <location>
        <begin position="709"/>
        <end position="771"/>
    </location>
</feature>
<dbReference type="Gene3D" id="3.40.850.10">
    <property type="entry name" value="Kinesin motor domain"/>
    <property type="match status" value="1"/>
</dbReference>
<keyword evidence="9" id="KW-0206">Cytoskeleton</keyword>
<proteinExistence type="inferred from homology"/>
<dbReference type="GO" id="GO:0008017">
    <property type="term" value="F:microtubule binding"/>
    <property type="evidence" value="ECO:0007669"/>
    <property type="project" value="InterPro"/>
</dbReference>
<dbReference type="InterPro" id="IPR019821">
    <property type="entry name" value="Kinesin_motor_CS"/>
</dbReference>
<keyword evidence="8 13" id="KW-0505">Motor protein</keyword>
<feature type="compositionally biased region" description="Polar residues" evidence="14">
    <location>
        <begin position="129"/>
        <end position="144"/>
    </location>
</feature>
<comment type="subcellular location">
    <subcellularLocation>
        <location evidence="1">Cytoplasm</location>
        <location evidence="1">Cytoskeleton</location>
    </subcellularLocation>
</comment>
<evidence type="ECO:0000256" key="5">
    <source>
        <dbReference type="ARBA" id="ARBA00022776"/>
    </source>
</evidence>
<feature type="compositionally biased region" description="Low complexity" evidence="14">
    <location>
        <begin position="195"/>
        <end position="216"/>
    </location>
</feature>
<comment type="function">
    <text evidence="11">Required for assembly of the mitotic spindle.</text>
</comment>
<dbReference type="PRINTS" id="PR00380">
    <property type="entry name" value="KINESINHEAVY"/>
</dbReference>
<dbReference type="GO" id="GO:0051301">
    <property type="term" value="P:cell division"/>
    <property type="evidence" value="ECO:0007669"/>
    <property type="project" value="UniProtKB-KW"/>
</dbReference>
<feature type="compositionally biased region" description="Polar residues" evidence="14">
    <location>
        <begin position="32"/>
        <end position="44"/>
    </location>
</feature>
<feature type="region of interest" description="Disordered" evidence="14">
    <location>
        <begin position="1"/>
        <end position="78"/>
    </location>
</feature>
<keyword evidence="4 13" id="KW-0547">Nucleotide-binding</keyword>
<dbReference type="InterPro" id="IPR001752">
    <property type="entry name" value="Kinesin_motor_dom"/>
</dbReference>
<dbReference type="PANTHER" id="PTHR47968">
    <property type="entry name" value="CENTROMERE PROTEIN E"/>
    <property type="match status" value="1"/>
</dbReference>
<dbReference type="SMART" id="SM00129">
    <property type="entry name" value="KISc"/>
    <property type="match status" value="1"/>
</dbReference>
<comment type="caution">
    <text evidence="16">The sequence shown here is derived from an EMBL/GenBank/DDBJ whole genome shotgun (WGS) entry which is preliminary data.</text>
</comment>
<sequence length="1025" mass="111702">MEVNMTQLTLPLPTSALPQLPVSKLRNPFTGFESSRQQSASPTASKLALKSPSKIIKPSTSPSTSHAPSSPRIPILRSNSTNQALDQMEGPSTDKEIRRSVSIANFPQPPRVRRTGLDSKYSTATHSLISEATAQSKDGSNTRAGSLRAKRLKTKASTDELGQMYNGGPTPTLLNGSGDGKAIIGTSGTRVSNDLASLRSPPHSRSSSAQGSYSTSATTFEDTDDKRAREEGHVNKKDGSKKKDSGRREQEGKGNVIVSVRVRPDAGADKSSGKDWMVDSRQSLVAYRGREGGDYYYDNVFAPYDQNHKIYDASAKRLVRRVMEGYHGTVFAYGMTGTGKTFSMQGTATSPGVIPLAITDIFSFIRETPHREFLLRVSYLEIYNERIHDLLKPPLEAGIGPGSPQPEEIKLREDPKRGVFASPLKEEIVQSPTQLLRVIARGDQSRRTRSTQYNAQSSRSHAVVQIVVESRERAPYGGKELKEKRAPLMPGGVRVSTLSMIDLAGSERAAENKERRTEGAHINKSLLTLGTVIARLSGEKDSNGTSTDKEGKHLPYRDSKLTRLLQPALSGNSLVSILCTIQLGSFGSVATANGHTGENLNTLKFAARAKNNIVSHAKKAEEALGSGTDAGSRVLLERYRMEIQSLRNELDSHKRAQEGREERPLDFEEKQFEKEAEQRREEQMLEMQLARTALNDRIEHLNRLILSSKSSGVNTNGKMSSMSMHPSLSTTQRNESSIKTLRSLRSSGSHSTLGGATPSLQRTVSAGSTVTAAGKGSDEQYSPVSSLGNEEDSAGEFGDGTATSKAHIRALQADLADKKRYISTLEKRLLQARRSSQSKSSALGSPSSQKKHGRVEEHVSTMEILREKDAEIADLRARLDDKDRMVNALRSAARHRDTADFASEPLSPGIRKESHHQSNDSNDSGGSGNSRISFTSPVSPVQLLSPSSPIQYKETEMEKEKEMKRKSIDEMTKILDSMINDRVQTGGLVVGTNGMVRPLQERRKESLSAVASVGALASGVEKVNG</sequence>
<reference evidence="16" key="1">
    <citation type="submission" date="2021-03" db="EMBL/GenBank/DDBJ databases">
        <authorList>
            <person name="Tagirdzhanova G."/>
        </authorList>
    </citation>
    <scope>NUCLEOTIDE SEQUENCE</scope>
</reference>
<feature type="compositionally biased region" description="Basic and acidic residues" evidence="14">
    <location>
        <begin position="224"/>
        <end position="252"/>
    </location>
</feature>
<evidence type="ECO:0000256" key="10">
    <source>
        <dbReference type="ARBA" id="ARBA00023306"/>
    </source>
</evidence>
<evidence type="ECO:0000256" key="11">
    <source>
        <dbReference type="ARBA" id="ARBA00054086"/>
    </source>
</evidence>
<feature type="compositionally biased region" description="Basic and acidic residues" evidence="14">
    <location>
        <begin position="953"/>
        <end position="965"/>
    </location>
</feature>
<dbReference type="PROSITE" id="PS50067">
    <property type="entry name" value="KINESIN_MOTOR_2"/>
    <property type="match status" value="1"/>
</dbReference>
<keyword evidence="3" id="KW-0132">Cell division</keyword>
<feature type="region of interest" description="Disordered" evidence="14">
    <location>
        <begin position="891"/>
        <end position="965"/>
    </location>
</feature>
<dbReference type="GO" id="GO:0003777">
    <property type="term" value="F:microtubule motor activity"/>
    <property type="evidence" value="ECO:0007669"/>
    <property type="project" value="InterPro"/>
</dbReference>
<gene>
    <name evidence="16" type="ORF">ALECFALPRED_005664</name>
</gene>
<evidence type="ECO:0000256" key="8">
    <source>
        <dbReference type="ARBA" id="ARBA00023175"/>
    </source>
</evidence>
<protein>
    <recommendedName>
        <fullName evidence="12">Kinesin-like protein KIP2</fullName>
    </recommendedName>
</protein>
<keyword evidence="2" id="KW-0963">Cytoplasm</keyword>
<feature type="region of interest" description="Disordered" evidence="14">
    <location>
        <begin position="650"/>
        <end position="679"/>
    </location>
</feature>
<feature type="compositionally biased region" description="Low complexity" evidence="14">
    <location>
        <begin position="832"/>
        <end position="848"/>
    </location>
</feature>
<evidence type="ECO:0000256" key="14">
    <source>
        <dbReference type="SAM" id="MobiDB-lite"/>
    </source>
</evidence>
<evidence type="ECO:0000256" key="7">
    <source>
        <dbReference type="ARBA" id="ARBA00023054"/>
    </source>
</evidence>